<evidence type="ECO:0000259" key="1">
    <source>
        <dbReference type="Pfam" id="PF09084"/>
    </source>
</evidence>
<dbReference type="InterPro" id="IPR027939">
    <property type="entry name" value="NMT1/THI5"/>
</dbReference>
<evidence type="ECO:0000313" key="3">
    <source>
        <dbReference type="Proteomes" id="UP000191153"/>
    </source>
</evidence>
<dbReference type="Proteomes" id="UP000191153">
    <property type="component" value="Unassembled WGS sequence"/>
</dbReference>
<proteinExistence type="predicted"/>
<dbReference type="Gene3D" id="3.40.190.10">
    <property type="entry name" value="Periplasmic binding protein-like II"/>
    <property type="match status" value="2"/>
</dbReference>
<dbReference type="PANTHER" id="PTHR31528:SF3">
    <property type="entry name" value="THIAMINE BIOSYNTHESIS PROTEIN HI_0357-RELATED"/>
    <property type="match status" value="1"/>
</dbReference>
<gene>
    <name evidence="2" type="ORF">SAMN02745174_00342</name>
</gene>
<dbReference type="GO" id="GO:0009228">
    <property type="term" value="P:thiamine biosynthetic process"/>
    <property type="evidence" value="ECO:0007669"/>
    <property type="project" value="InterPro"/>
</dbReference>
<reference evidence="2 3" key="1">
    <citation type="submission" date="2017-02" db="EMBL/GenBank/DDBJ databases">
        <authorList>
            <person name="Peterson S.W."/>
        </authorList>
    </citation>
    <scope>NUCLEOTIDE SEQUENCE [LARGE SCALE GENOMIC DNA]</scope>
    <source>
        <strain evidence="2 3">ATCC 700028</strain>
    </source>
</reference>
<dbReference type="SUPFAM" id="SSF53850">
    <property type="entry name" value="Periplasmic binding protein-like II"/>
    <property type="match status" value="1"/>
</dbReference>
<dbReference type="PANTHER" id="PTHR31528">
    <property type="entry name" value="4-AMINO-5-HYDROXYMETHYL-2-METHYLPYRIMIDINE PHOSPHATE SYNTHASE THI11-RELATED"/>
    <property type="match status" value="1"/>
</dbReference>
<dbReference type="AlphaFoldDB" id="A0A1T4K6I3"/>
<dbReference type="PROSITE" id="PS51257">
    <property type="entry name" value="PROKAR_LIPOPROTEIN"/>
    <property type="match status" value="1"/>
</dbReference>
<keyword evidence="3" id="KW-1185">Reference proteome</keyword>
<dbReference type="RefSeq" id="WP_078692879.1">
    <property type="nucleotide sequence ID" value="NZ_FUWX01000004.1"/>
</dbReference>
<organism evidence="2 3">
    <name type="scientific">Cetobacterium ceti</name>
    <dbReference type="NCBI Taxonomy" id="180163"/>
    <lineage>
        <taxon>Bacteria</taxon>
        <taxon>Fusobacteriati</taxon>
        <taxon>Fusobacteriota</taxon>
        <taxon>Fusobacteriia</taxon>
        <taxon>Fusobacteriales</taxon>
        <taxon>Fusobacteriaceae</taxon>
        <taxon>Cetobacterium</taxon>
    </lineage>
</organism>
<dbReference type="Pfam" id="PF09084">
    <property type="entry name" value="NMT1"/>
    <property type="match status" value="1"/>
</dbReference>
<evidence type="ECO:0000313" key="2">
    <source>
        <dbReference type="EMBL" id="SJZ38029.1"/>
    </source>
</evidence>
<dbReference type="InterPro" id="IPR015168">
    <property type="entry name" value="SsuA/THI5"/>
</dbReference>
<dbReference type="OrthoDB" id="9815602at2"/>
<accession>A0A1T4K6I3</accession>
<dbReference type="STRING" id="180163.SAMN02745174_00342"/>
<dbReference type="EMBL" id="FUWX01000004">
    <property type="protein sequence ID" value="SJZ38029.1"/>
    <property type="molecule type" value="Genomic_DNA"/>
</dbReference>
<name>A0A1T4K6I3_9FUSO</name>
<protein>
    <submittedName>
        <fullName evidence="2">Putative hydroxymethylpyrimidine transport system substrate-binding protein</fullName>
    </submittedName>
</protein>
<feature type="domain" description="SsuA/THI5-like" evidence="1">
    <location>
        <begin position="42"/>
        <end position="255"/>
    </location>
</feature>
<sequence>MKFFKYITLILILGLFVACGKKENKKNKLEDVNVILEWYPNAIHSFMYVGQAKGFYKEEGLNVHLRLPSNTTDPMALTAAGKADIGFYYMHDVILKRTKENIPVKSIGAVLQNSTNVIISLKDKNITGPKDLANKKIGYSGDEYTEQVVKALAKANNIDPNSIELVDVGFDLLTSMITNRVDGTIGCVVNHEVPVMEEKNIPINYFAPTKYGIPEYYGSVFIASDETIKNKKEMLQKFLRASKKAFEYTKAHPEESINIILENQDKNSFPLNKTVETKSLQMLMPMMENSKTPFLTQTKEVWETNEDWLYSQGMIDKKLPVNDFFINLEN</sequence>